<evidence type="ECO:0000256" key="1">
    <source>
        <dbReference type="ARBA" id="ARBA00004571"/>
    </source>
</evidence>
<evidence type="ECO:0000256" key="2">
    <source>
        <dbReference type="ARBA" id="ARBA00009810"/>
    </source>
</evidence>
<dbReference type="RefSeq" id="WP_283174421.1">
    <property type="nucleotide sequence ID" value="NZ_JAPNOA010000039.1"/>
</dbReference>
<accession>A0A9X3EFC2</accession>
<organism evidence="20 21">
    <name type="scientific">Parathalassolituus penaei</name>
    <dbReference type="NCBI Taxonomy" id="2997323"/>
    <lineage>
        <taxon>Bacteria</taxon>
        <taxon>Pseudomonadati</taxon>
        <taxon>Pseudomonadota</taxon>
        <taxon>Gammaproteobacteria</taxon>
        <taxon>Oceanospirillales</taxon>
        <taxon>Oceanospirillaceae</taxon>
        <taxon>Parathalassolituus</taxon>
    </lineage>
</organism>
<evidence type="ECO:0000256" key="6">
    <source>
        <dbReference type="ARBA" id="ARBA00022692"/>
    </source>
</evidence>
<keyword evidence="9" id="KW-0406">Ion transport</keyword>
<dbReference type="CDD" id="cd01347">
    <property type="entry name" value="ligand_gated_channel"/>
    <property type="match status" value="1"/>
</dbReference>
<dbReference type="PROSITE" id="PS52016">
    <property type="entry name" value="TONB_DEPENDENT_REC_3"/>
    <property type="match status" value="1"/>
</dbReference>
<name>A0A9X3EFC2_9GAMM</name>
<evidence type="ECO:0000256" key="3">
    <source>
        <dbReference type="ARBA" id="ARBA00022448"/>
    </source>
</evidence>
<keyword evidence="7 17" id="KW-0732">Signal</keyword>
<keyword evidence="6 14" id="KW-0812">Transmembrane</keyword>
<dbReference type="EMBL" id="JAPNOA010000039">
    <property type="protein sequence ID" value="MCY0966210.1"/>
    <property type="molecule type" value="Genomic_DNA"/>
</dbReference>
<dbReference type="Pfam" id="PF07715">
    <property type="entry name" value="Plug"/>
    <property type="match status" value="1"/>
</dbReference>
<evidence type="ECO:0000259" key="19">
    <source>
        <dbReference type="Pfam" id="PF07715"/>
    </source>
</evidence>
<keyword evidence="3 14" id="KW-0813">Transport</keyword>
<dbReference type="GO" id="GO:0038023">
    <property type="term" value="F:signaling receptor activity"/>
    <property type="evidence" value="ECO:0007669"/>
    <property type="project" value="InterPro"/>
</dbReference>
<evidence type="ECO:0000256" key="5">
    <source>
        <dbReference type="ARBA" id="ARBA00022496"/>
    </source>
</evidence>
<evidence type="ECO:0000313" key="21">
    <source>
        <dbReference type="Proteomes" id="UP001150830"/>
    </source>
</evidence>
<comment type="subcellular location">
    <subcellularLocation>
        <location evidence="1 14">Cell outer membrane</location>
        <topology evidence="1 14">Multi-pass membrane protein</topology>
    </subcellularLocation>
</comment>
<reference evidence="20" key="1">
    <citation type="submission" date="2022-11" db="EMBL/GenBank/DDBJ databases">
        <title>Parathalassolutuus dongxingensis gen. nov., sp. nov., a novel member of family Oceanospirillaceae isolated from a coastal shrimp pond in Guangxi, China.</title>
        <authorList>
            <person name="Chen H."/>
        </authorList>
    </citation>
    <scope>NUCLEOTIDE SEQUENCE</scope>
    <source>
        <strain evidence="20">G-43</strain>
    </source>
</reference>
<evidence type="ECO:0000256" key="7">
    <source>
        <dbReference type="ARBA" id="ARBA00022729"/>
    </source>
</evidence>
<dbReference type="AlphaFoldDB" id="A0A9X3EFC2"/>
<keyword evidence="8" id="KW-0408">Iron</keyword>
<dbReference type="SUPFAM" id="SSF56935">
    <property type="entry name" value="Porins"/>
    <property type="match status" value="1"/>
</dbReference>
<evidence type="ECO:0000313" key="20">
    <source>
        <dbReference type="EMBL" id="MCY0966210.1"/>
    </source>
</evidence>
<dbReference type="NCBIfam" id="TIGR01783">
    <property type="entry name" value="TonB-siderophor"/>
    <property type="match status" value="1"/>
</dbReference>
<dbReference type="PANTHER" id="PTHR32552">
    <property type="entry name" value="FERRICHROME IRON RECEPTOR-RELATED"/>
    <property type="match status" value="1"/>
</dbReference>
<sequence length="733" mass="80087">MTRFSGFRHAARNPLAFAIRSALVSMVALPLLAQADDNTPIEIAPVKVTADALKADRRSDTSYQGDAAKSATGLTLEATETPQSVTVFTRKRMEEQKLDNINDVLSQTAGISVKEYDSARQYYYSRGFEITTIMIDGVPTLFDPGWGTGENASSTAMYEQVEVIKGATGLTSGEGNPSAAINMVRKRADSKELEGTATLGTGNRAQYNGSLDVASALNADGDVRGRAVVSHQQEDSFRDVGDSASSMVYLTTEMDLSARTRLTLGGNYQLNENNSPTWGGIPAWYSDGSRSHYSRSTTTSADWAYWDNRHANLFAELSHQLDNGWQLDARVNQGNSSSDSRLLYVSGNADEETGLGLSACNCGKFDTDTSYRMMDISARGDYSLFGRQHQASITLSRGQREFIAHSANATSVADIGNFNEWDGTGYAEHIWGDTFLYEHFIDTQTALSGSTRLSLADDLHAIVGARITNQEIDRKAAAYNEAQTITHDGIVTPYLGLLYDLNDTYTLYASYTDIFSAQNERSASGDVLDPIVGKSYETGIKAGFMDDRLIASAAVFRIEQDNLAQADGTNTVEGSADQAYVEADGATSRGYELELTGTVQKGWEVQTGWTSWEAEDADGTKVNTEQPRKMLKLYSSYQLPGRFSAITLGGGANWESRAYAEATNPVSGAAEQVSQEAYTLYNMMASYRFNEQFKTQLNIDNLTDETYYTNIGTFGQVLYGTPRTVSLSAQYDF</sequence>
<gene>
    <name evidence="20" type="ORF">OUO13_13530</name>
</gene>
<dbReference type="InterPro" id="IPR010917">
    <property type="entry name" value="TonB_rcpt_CS"/>
</dbReference>
<dbReference type="GO" id="GO:0015891">
    <property type="term" value="P:siderophore transport"/>
    <property type="evidence" value="ECO:0007669"/>
    <property type="project" value="InterPro"/>
</dbReference>
<keyword evidence="13 14" id="KW-0998">Cell outer membrane</keyword>
<feature type="domain" description="TonB-dependent receptor-like beta-barrel" evidence="18">
    <location>
        <begin position="278"/>
        <end position="702"/>
    </location>
</feature>
<evidence type="ECO:0000256" key="11">
    <source>
        <dbReference type="ARBA" id="ARBA00023136"/>
    </source>
</evidence>
<dbReference type="Gene3D" id="2.170.130.10">
    <property type="entry name" value="TonB-dependent receptor, plug domain"/>
    <property type="match status" value="1"/>
</dbReference>
<evidence type="ECO:0000256" key="9">
    <source>
        <dbReference type="ARBA" id="ARBA00023065"/>
    </source>
</evidence>
<comment type="caution">
    <text evidence="20">The sequence shown here is derived from an EMBL/GenBank/DDBJ whole genome shotgun (WGS) entry which is preliminary data.</text>
</comment>
<evidence type="ECO:0000256" key="13">
    <source>
        <dbReference type="ARBA" id="ARBA00023237"/>
    </source>
</evidence>
<dbReference type="PANTHER" id="PTHR32552:SF74">
    <property type="entry name" value="HYDROXAMATE SIDEROPHORE RECEPTOR FHUE"/>
    <property type="match status" value="1"/>
</dbReference>
<evidence type="ECO:0000256" key="17">
    <source>
        <dbReference type="SAM" id="SignalP"/>
    </source>
</evidence>
<evidence type="ECO:0000256" key="12">
    <source>
        <dbReference type="ARBA" id="ARBA00023170"/>
    </source>
</evidence>
<keyword evidence="11 14" id="KW-0472">Membrane</keyword>
<dbReference type="InterPro" id="IPR036942">
    <property type="entry name" value="Beta-barrel_TonB_sf"/>
</dbReference>
<dbReference type="Gene3D" id="2.40.170.20">
    <property type="entry name" value="TonB-dependent receptor, beta-barrel domain"/>
    <property type="match status" value="1"/>
</dbReference>
<dbReference type="Proteomes" id="UP001150830">
    <property type="component" value="Unassembled WGS sequence"/>
</dbReference>
<evidence type="ECO:0000256" key="14">
    <source>
        <dbReference type="PROSITE-ProRule" id="PRU01360"/>
    </source>
</evidence>
<feature type="short sequence motif" description="TonB C-terminal box" evidence="15">
    <location>
        <begin position="716"/>
        <end position="733"/>
    </location>
</feature>
<feature type="chain" id="PRO_5040894822" evidence="17">
    <location>
        <begin position="36"/>
        <end position="733"/>
    </location>
</feature>
<dbReference type="InterPro" id="IPR012910">
    <property type="entry name" value="Plug_dom"/>
</dbReference>
<evidence type="ECO:0000256" key="8">
    <source>
        <dbReference type="ARBA" id="ARBA00023004"/>
    </source>
</evidence>
<keyword evidence="21" id="KW-1185">Reference proteome</keyword>
<dbReference type="InterPro" id="IPR039426">
    <property type="entry name" value="TonB-dep_rcpt-like"/>
</dbReference>
<dbReference type="FunFam" id="2.170.130.10:FF:000010">
    <property type="entry name" value="Ferripyoverdine receptor"/>
    <property type="match status" value="1"/>
</dbReference>
<evidence type="ECO:0000259" key="18">
    <source>
        <dbReference type="Pfam" id="PF00593"/>
    </source>
</evidence>
<dbReference type="InterPro" id="IPR037066">
    <property type="entry name" value="Plug_dom_sf"/>
</dbReference>
<keyword evidence="5" id="KW-0410">Iron transport</keyword>
<feature type="signal peptide" evidence="17">
    <location>
        <begin position="1"/>
        <end position="35"/>
    </location>
</feature>
<dbReference type="InterPro" id="IPR010105">
    <property type="entry name" value="TonB_sidphr_rcpt"/>
</dbReference>
<protein>
    <submittedName>
        <fullName evidence="20">TonB-dependent siderophore receptor</fullName>
    </submittedName>
</protein>
<dbReference type="Pfam" id="PF00593">
    <property type="entry name" value="TonB_dep_Rec_b-barrel"/>
    <property type="match status" value="1"/>
</dbReference>
<evidence type="ECO:0000256" key="4">
    <source>
        <dbReference type="ARBA" id="ARBA00022452"/>
    </source>
</evidence>
<comment type="similarity">
    <text evidence="2 14 16">Belongs to the TonB-dependent receptor family.</text>
</comment>
<dbReference type="GO" id="GO:0009279">
    <property type="term" value="C:cell outer membrane"/>
    <property type="evidence" value="ECO:0007669"/>
    <property type="project" value="UniProtKB-SubCell"/>
</dbReference>
<evidence type="ECO:0000256" key="15">
    <source>
        <dbReference type="PROSITE-ProRule" id="PRU10144"/>
    </source>
</evidence>
<dbReference type="PROSITE" id="PS01156">
    <property type="entry name" value="TONB_DEPENDENT_REC_2"/>
    <property type="match status" value="1"/>
</dbReference>
<evidence type="ECO:0000256" key="16">
    <source>
        <dbReference type="RuleBase" id="RU003357"/>
    </source>
</evidence>
<evidence type="ECO:0000256" key="10">
    <source>
        <dbReference type="ARBA" id="ARBA00023077"/>
    </source>
</evidence>
<keyword evidence="4 14" id="KW-1134">Transmembrane beta strand</keyword>
<feature type="domain" description="TonB-dependent receptor plug" evidence="19">
    <location>
        <begin position="79"/>
        <end position="178"/>
    </location>
</feature>
<keyword evidence="10 16" id="KW-0798">TonB box</keyword>
<dbReference type="InterPro" id="IPR000531">
    <property type="entry name" value="Beta-barrel_TonB"/>
</dbReference>
<proteinExistence type="inferred from homology"/>
<keyword evidence="12 20" id="KW-0675">Receptor</keyword>
<dbReference type="GO" id="GO:0015344">
    <property type="term" value="F:siderophore uptake transmembrane transporter activity"/>
    <property type="evidence" value="ECO:0007669"/>
    <property type="project" value="TreeGrafter"/>
</dbReference>